<dbReference type="InterPro" id="IPR002938">
    <property type="entry name" value="FAD-bd"/>
</dbReference>
<dbReference type="PRINTS" id="PR00420">
    <property type="entry name" value="RNGMNOXGNASE"/>
</dbReference>
<dbReference type="SUPFAM" id="SSF51905">
    <property type="entry name" value="FAD/NAD(P)-binding domain"/>
    <property type="match status" value="1"/>
</dbReference>
<dbReference type="GO" id="GO:0110142">
    <property type="term" value="C:ubiquinone biosynthesis complex"/>
    <property type="evidence" value="ECO:0007669"/>
    <property type="project" value="UniProtKB-ARBA"/>
</dbReference>
<dbReference type="KEGG" id="ege:EM595_2897"/>
<evidence type="ECO:0000256" key="8">
    <source>
        <dbReference type="ARBA" id="ARBA00065734"/>
    </source>
</evidence>
<evidence type="ECO:0000256" key="5">
    <source>
        <dbReference type="ARBA" id="ARBA00022827"/>
    </source>
</evidence>
<keyword evidence="4" id="KW-0285">Flavoprotein</keyword>
<name>A0A0U5L6Z6_9GAMM</name>
<dbReference type="GO" id="GO:0008681">
    <property type="term" value="F:2-octaprenyl-6-methoxyphenol hydroxylase activity"/>
    <property type="evidence" value="ECO:0007669"/>
    <property type="project" value="InterPro"/>
</dbReference>
<dbReference type="InterPro" id="IPR010971">
    <property type="entry name" value="UbiH/COQ6"/>
</dbReference>
<evidence type="ECO:0000256" key="4">
    <source>
        <dbReference type="ARBA" id="ARBA00022630"/>
    </source>
</evidence>
<protein>
    <submittedName>
        <fullName evidence="10">2-octaprenyl-6-methoxyphenol-&gt; 2-octaprenyl-6-methoxy-1, 4-benzoquinone</fullName>
        <ecNumber evidence="10">1.14.13.-</ecNumber>
    </submittedName>
</protein>
<evidence type="ECO:0000313" key="11">
    <source>
        <dbReference type="Proteomes" id="UP000059419"/>
    </source>
</evidence>
<keyword evidence="11" id="KW-1185">Reference proteome</keyword>
<dbReference type="InterPro" id="IPR036188">
    <property type="entry name" value="FAD/NAD-bd_sf"/>
</dbReference>
<sequence>MSINGGGKMSIIIAGGGMTGATLALAISALTQGTLPVTLIEARQPGSNAHPGYDGRAIALAEGTCQQLAAIGLWPALQSLATPITHVHVSDRGHAGFVSLNAQDYGLRALGQVVELHEVGQRLFTLLQQAPGISLRCPASVKTVSRQQDNVEVTLADGETLTAQLLVAADGTRSPLAASCGIHWQQEAYQQVALIANVSTQIAHQGRAFERFTEHGPLALLPMSGGRSSLVWCHPQEKRHAVENWGDTQFLAELQRAFGWRLGRFTQVGTRSCYPLALQQANQQISHRLALVGNAAQTLHPIAGQGFNLGMRDVMSLAETLAAAHHQQRDIGSFNVLQQYQQRRQPDRQATIGVTDSLVRLFANRYSPLVVGRNLGLMTMDNLPLLRNQLASRTLGWVKR</sequence>
<dbReference type="EMBL" id="LN907827">
    <property type="protein sequence ID" value="CUU25128.1"/>
    <property type="molecule type" value="Genomic_DNA"/>
</dbReference>
<evidence type="ECO:0000256" key="7">
    <source>
        <dbReference type="ARBA" id="ARBA00023033"/>
    </source>
</evidence>
<accession>A0A0U5L6Z6</accession>
<dbReference type="PATRIC" id="fig|1619313.3.peg.3005"/>
<dbReference type="NCBIfam" id="TIGR01984">
    <property type="entry name" value="UbiH"/>
    <property type="match status" value="1"/>
</dbReference>
<dbReference type="GO" id="GO:0071949">
    <property type="term" value="F:FAD binding"/>
    <property type="evidence" value="ECO:0007669"/>
    <property type="project" value="InterPro"/>
</dbReference>
<dbReference type="PANTHER" id="PTHR43876:SF8">
    <property type="entry name" value="2-OCTAPRENYL-6-METHOXYPHENOL HYDROXYLASE"/>
    <property type="match status" value="1"/>
</dbReference>
<evidence type="ECO:0000256" key="6">
    <source>
        <dbReference type="ARBA" id="ARBA00023002"/>
    </source>
</evidence>
<comment type="similarity">
    <text evidence="3">Belongs to the UbiH/COQ6 family.</text>
</comment>
<reference evidence="11" key="1">
    <citation type="submission" date="2015-11" db="EMBL/GenBank/DDBJ databases">
        <authorList>
            <person name="Blom J."/>
        </authorList>
    </citation>
    <scope>NUCLEOTIDE SEQUENCE [LARGE SCALE GENOMIC DNA]</scope>
</reference>
<comment type="cofactor">
    <cofactor evidence="1">
        <name>FAD</name>
        <dbReference type="ChEBI" id="CHEBI:57692"/>
    </cofactor>
</comment>
<dbReference type="FunFam" id="3.50.50.60:FF:000123">
    <property type="entry name" value="2-octaprenyl-6-methoxyphenyl hydroxylase"/>
    <property type="match status" value="1"/>
</dbReference>
<dbReference type="EC" id="1.14.13.-" evidence="10"/>
<dbReference type="AlphaFoldDB" id="A0A0U5L6Z6"/>
<gene>
    <name evidence="10" type="primary">ubiH</name>
    <name evidence="10" type="ORF">EM595_2897</name>
</gene>
<comment type="pathway">
    <text evidence="2">Cofactor biosynthesis; ubiquinone biosynthesis.</text>
</comment>
<dbReference type="NCBIfam" id="TIGR01988">
    <property type="entry name" value="Ubi-OHases"/>
    <property type="match status" value="1"/>
</dbReference>
<dbReference type="InterPro" id="IPR018168">
    <property type="entry name" value="Ubi_Hdrlase_CS"/>
</dbReference>
<proteinExistence type="inferred from homology"/>
<keyword evidence="7" id="KW-0503">Monooxygenase</keyword>
<dbReference type="Pfam" id="PF01494">
    <property type="entry name" value="FAD_binding_3"/>
    <property type="match status" value="1"/>
</dbReference>
<dbReference type="Proteomes" id="UP000059419">
    <property type="component" value="Chromosome 1"/>
</dbReference>
<dbReference type="PROSITE" id="PS01304">
    <property type="entry name" value="UBIH"/>
    <property type="match status" value="1"/>
</dbReference>
<dbReference type="PANTHER" id="PTHR43876">
    <property type="entry name" value="UBIQUINONE BIOSYNTHESIS MONOOXYGENASE COQ6, MITOCHONDRIAL"/>
    <property type="match status" value="1"/>
</dbReference>
<dbReference type="NCBIfam" id="NF004356">
    <property type="entry name" value="PRK05732.1"/>
    <property type="match status" value="1"/>
</dbReference>
<comment type="subunit">
    <text evidence="8">Component of the Ubi complex metabolon, which regroups five ubiquinone biosynthesis proteins (UbiE, UbiF, UbiG, UbiH and UbiI) and two accessory factors (UbiK and the lipid-binding protein UbiJ).</text>
</comment>
<evidence type="ECO:0000259" key="9">
    <source>
        <dbReference type="Pfam" id="PF01494"/>
    </source>
</evidence>
<evidence type="ECO:0000256" key="2">
    <source>
        <dbReference type="ARBA" id="ARBA00004749"/>
    </source>
</evidence>
<dbReference type="UniPathway" id="UPA00232"/>
<keyword evidence="6 10" id="KW-0560">Oxidoreductase</keyword>
<dbReference type="GO" id="GO:0006744">
    <property type="term" value="P:ubiquinone biosynthetic process"/>
    <property type="evidence" value="ECO:0007669"/>
    <property type="project" value="UniProtKB-UniPathway"/>
</dbReference>
<evidence type="ECO:0000313" key="10">
    <source>
        <dbReference type="EMBL" id="CUU25128.1"/>
    </source>
</evidence>
<feature type="domain" description="FAD-binding" evidence="9">
    <location>
        <begin position="9"/>
        <end position="350"/>
    </location>
</feature>
<dbReference type="STRING" id="1619313.EM595_2897"/>
<dbReference type="InterPro" id="IPR051205">
    <property type="entry name" value="UbiH/COQ6_monooxygenase"/>
</dbReference>
<dbReference type="FunFam" id="3.50.50.60:FF:000021">
    <property type="entry name" value="Ubiquinone biosynthesis monooxygenase COQ6"/>
    <property type="match status" value="1"/>
</dbReference>
<keyword evidence="5" id="KW-0274">FAD</keyword>
<dbReference type="InterPro" id="IPR011295">
    <property type="entry name" value="UbiH"/>
</dbReference>
<organism evidence="10 11">
    <name type="scientific">Duffyella gerundensis</name>
    <dbReference type="NCBI Taxonomy" id="1619313"/>
    <lineage>
        <taxon>Bacteria</taxon>
        <taxon>Pseudomonadati</taxon>
        <taxon>Pseudomonadota</taxon>
        <taxon>Gammaproteobacteria</taxon>
        <taxon>Enterobacterales</taxon>
        <taxon>Erwiniaceae</taxon>
        <taxon>Duffyella</taxon>
    </lineage>
</organism>
<evidence type="ECO:0000256" key="1">
    <source>
        <dbReference type="ARBA" id="ARBA00001974"/>
    </source>
</evidence>
<dbReference type="Gene3D" id="3.50.50.60">
    <property type="entry name" value="FAD/NAD(P)-binding domain"/>
    <property type="match status" value="2"/>
</dbReference>
<evidence type="ECO:0000256" key="3">
    <source>
        <dbReference type="ARBA" id="ARBA00005349"/>
    </source>
</evidence>